<comment type="similarity">
    <text evidence="1 3">Belongs to the EXO70 family.</text>
</comment>
<dbReference type="Proteomes" id="UP000826271">
    <property type="component" value="Unassembled WGS sequence"/>
</dbReference>
<dbReference type="Pfam" id="PF03081">
    <property type="entry name" value="Exo70_C"/>
    <property type="match status" value="1"/>
</dbReference>
<dbReference type="Gene3D" id="1.20.1280.170">
    <property type="entry name" value="Exocyst complex component Exo70"/>
    <property type="match status" value="1"/>
</dbReference>
<sequence>MKGSSHSSDDHHSRPRTFSETLMEENMDYAQDVILKWDVYAHKHHNFSSIFAHDRKEAKTFIQAVTALQTAMHYYVRLSSNSDKIIRAQKLMQTAMKRLEKEFYVTLSANRKNLDSESVSSRSSKASTRSSISDFYEDEASEEEDKKTTPSRGENTISESESASDIAMADLKSIADCMIASGYGKECVKIYKIIRKSIIDETLYYLGAENLSTSQIQKMEWNVLEQKIKTWLHAVKIGVKTLFSGERTLCDVVFESSEQIAQSCFTEISTDAAVKLFSFPENFARSKKILSPEKMFRALDLYEAISDLWPEIESIFSHESLSAVRSAAVAALLKLGDAVRVMLSQFEAAIQKDSSKSPSGGGVHPLTRYVMNFLVFLGDYNGAVADIVADWPSNARTPLPESYFSSPTSDGGADPSSAEITARLAWLILVLLCKLDGKAVLYGDVSLSYLFLANNLNYVVSKVRNSNLGLLMGPDWIWKHRSKVKQYLANYERMGWTKVISSLPENPTAEISPQEVRECFRGFNSSFEETYKKQSTWIIPDPKTRDEVKISLAKKILPGYRIFYQKYRWQYNREMGVESIVRYAPEDLSNYLSDLFFAVSGTSCKSSSYETSLDSSMTSRGR</sequence>
<dbReference type="AlphaFoldDB" id="A0AAV6WWS1"/>
<proteinExistence type="inferred from homology"/>
<dbReference type="EMBL" id="WHWC01000013">
    <property type="protein sequence ID" value="KAG8371408.1"/>
    <property type="molecule type" value="Genomic_DNA"/>
</dbReference>
<accession>A0AAV6WWS1</accession>
<evidence type="ECO:0000313" key="6">
    <source>
        <dbReference type="EMBL" id="KAG8371408.1"/>
    </source>
</evidence>
<comment type="function">
    <text evidence="3">Component of the exocyst complex.</text>
</comment>
<name>A0AAV6WWS1_9LAMI</name>
<protein>
    <recommendedName>
        <fullName evidence="3">Exocyst subunit Exo70 family protein</fullName>
    </recommendedName>
</protein>
<keyword evidence="7" id="KW-1185">Reference proteome</keyword>
<dbReference type="Pfam" id="PF20669">
    <property type="entry name" value="Exo70_N"/>
    <property type="match status" value="1"/>
</dbReference>
<dbReference type="InterPro" id="IPR046364">
    <property type="entry name" value="Exo70_C"/>
</dbReference>
<evidence type="ECO:0000259" key="5">
    <source>
        <dbReference type="Pfam" id="PF03081"/>
    </source>
</evidence>
<keyword evidence="2 3" id="KW-0813">Transport</keyword>
<feature type="region of interest" description="Disordered" evidence="4">
    <location>
        <begin position="130"/>
        <end position="163"/>
    </location>
</feature>
<evidence type="ECO:0000256" key="1">
    <source>
        <dbReference type="ARBA" id="ARBA00006756"/>
    </source>
</evidence>
<evidence type="ECO:0000256" key="3">
    <source>
        <dbReference type="RuleBase" id="RU365026"/>
    </source>
</evidence>
<dbReference type="GO" id="GO:0015031">
    <property type="term" value="P:protein transport"/>
    <property type="evidence" value="ECO:0007669"/>
    <property type="project" value="UniProtKB-KW"/>
</dbReference>
<dbReference type="GO" id="GO:0005546">
    <property type="term" value="F:phosphatidylinositol-4,5-bisphosphate binding"/>
    <property type="evidence" value="ECO:0007669"/>
    <property type="project" value="InterPro"/>
</dbReference>
<dbReference type="PANTHER" id="PTHR12542">
    <property type="entry name" value="EXOCYST COMPLEX PROTEIN EXO70"/>
    <property type="match status" value="1"/>
</dbReference>
<dbReference type="GO" id="GO:0006887">
    <property type="term" value="P:exocytosis"/>
    <property type="evidence" value="ECO:0007669"/>
    <property type="project" value="UniProtKB-KW"/>
</dbReference>
<dbReference type="GO" id="GO:0000145">
    <property type="term" value="C:exocyst"/>
    <property type="evidence" value="ECO:0007669"/>
    <property type="project" value="InterPro"/>
</dbReference>
<dbReference type="FunFam" id="1.20.1280.170:FF:000003">
    <property type="entry name" value="Exocyst subunit Exo70 family protein"/>
    <property type="match status" value="1"/>
</dbReference>
<feature type="domain" description="Exocyst complex subunit Exo70 C-terminal" evidence="5">
    <location>
        <begin position="229"/>
        <end position="594"/>
    </location>
</feature>
<feature type="compositionally biased region" description="Polar residues" evidence="4">
    <location>
        <begin position="150"/>
        <end position="163"/>
    </location>
</feature>
<dbReference type="InterPro" id="IPR016159">
    <property type="entry name" value="Cullin_repeat-like_dom_sf"/>
</dbReference>
<dbReference type="InterPro" id="IPR004140">
    <property type="entry name" value="Exo70"/>
</dbReference>
<dbReference type="SUPFAM" id="SSF74788">
    <property type="entry name" value="Cullin repeat-like"/>
    <property type="match status" value="1"/>
</dbReference>
<gene>
    <name evidence="6" type="ORF">BUALT_Bualt13G0084600</name>
</gene>
<keyword evidence="3" id="KW-0653">Protein transport</keyword>
<evidence type="ECO:0000256" key="2">
    <source>
        <dbReference type="ARBA" id="ARBA00022448"/>
    </source>
</evidence>
<evidence type="ECO:0000256" key="4">
    <source>
        <dbReference type="SAM" id="MobiDB-lite"/>
    </source>
</evidence>
<comment type="caution">
    <text evidence="6">The sequence shown here is derived from an EMBL/GenBank/DDBJ whole genome shotgun (WGS) entry which is preliminary data.</text>
</comment>
<organism evidence="6 7">
    <name type="scientific">Buddleja alternifolia</name>
    <dbReference type="NCBI Taxonomy" id="168488"/>
    <lineage>
        <taxon>Eukaryota</taxon>
        <taxon>Viridiplantae</taxon>
        <taxon>Streptophyta</taxon>
        <taxon>Embryophyta</taxon>
        <taxon>Tracheophyta</taxon>
        <taxon>Spermatophyta</taxon>
        <taxon>Magnoliopsida</taxon>
        <taxon>eudicotyledons</taxon>
        <taxon>Gunneridae</taxon>
        <taxon>Pentapetalae</taxon>
        <taxon>asterids</taxon>
        <taxon>lamiids</taxon>
        <taxon>Lamiales</taxon>
        <taxon>Scrophulariaceae</taxon>
        <taxon>Buddlejeae</taxon>
        <taxon>Buddleja</taxon>
    </lineage>
</organism>
<reference evidence="6" key="1">
    <citation type="submission" date="2019-10" db="EMBL/GenBank/DDBJ databases">
        <authorList>
            <person name="Zhang R."/>
            <person name="Pan Y."/>
            <person name="Wang J."/>
            <person name="Ma R."/>
            <person name="Yu S."/>
        </authorList>
    </citation>
    <scope>NUCLEOTIDE SEQUENCE</scope>
    <source>
        <strain evidence="6">LA-IB0</strain>
        <tissue evidence="6">Leaf</tissue>
    </source>
</reference>
<evidence type="ECO:0000313" key="7">
    <source>
        <dbReference type="Proteomes" id="UP000826271"/>
    </source>
</evidence>
<dbReference type="PANTHER" id="PTHR12542:SF17">
    <property type="entry name" value="EXOCYST SUBUNIT EXO70 FAMILY PROTEIN"/>
    <property type="match status" value="1"/>
</dbReference>
<keyword evidence="3" id="KW-0268">Exocytosis</keyword>